<dbReference type="HOGENOM" id="CLU_002498_0_1_1"/>
<proteinExistence type="predicted"/>
<feature type="non-terminal residue" evidence="2">
    <location>
        <position position="973"/>
    </location>
</feature>
<name>A0A0D0ARK8_9AGAM</name>
<reference evidence="2 3" key="1">
    <citation type="submission" date="2014-04" db="EMBL/GenBank/DDBJ databases">
        <authorList>
            <consortium name="DOE Joint Genome Institute"/>
            <person name="Kuo A."/>
            <person name="Ruytinx J."/>
            <person name="Rineau F."/>
            <person name="Colpaert J."/>
            <person name="Kohler A."/>
            <person name="Nagy L.G."/>
            <person name="Floudas D."/>
            <person name="Copeland A."/>
            <person name="Barry K.W."/>
            <person name="Cichocki N."/>
            <person name="Veneault-Fourrey C."/>
            <person name="LaButti K."/>
            <person name="Lindquist E.A."/>
            <person name="Lipzen A."/>
            <person name="Lundell T."/>
            <person name="Morin E."/>
            <person name="Murat C."/>
            <person name="Sun H."/>
            <person name="Tunlid A."/>
            <person name="Henrissat B."/>
            <person name="Grigoriev I.V."/>
            <person name="Hibbett D.S."/>
            <person name="Martin F."/>
            <person name="Nordberg H.P."/>
            <person name="Cantor M.N."/>
            <person name="Hua S.X."/>
        </authorList>
    </citation>
    <scope>NUCLEOTIDE SEQUENCE [LARGE SCALE GENOMIC DNA]</scope>
    <source>
        <strain evidence="2 3">UH-Slu-Lm8-n1</strain>
    </source>
</reference>
<reference evidence="3" key="2">
    <citation type="submission" date="2015-01" db="EMBL/GenBank/DDBJ databases">
        <title>Evolutionary Origins and Diversification of the Mycorrhizal Mutualists.</title>
        <authorList>
            <consortium name="DOE Joint Genome Institute"/>
            <consortium name="Mycorrhizal Genomics Consortium"/>
            <person name="Kohler A."/>
            <person name="Kuo A."/>
            <person name="Nagy L.G."/>
            <person name="Floudas D."/>
            <person name="Copeland A."/>
            <person name="Barry K.W."/>
            <person name="Cichocki N."/>
            <person name="Veneault-Fourrey C."/>
            <person name="LaButti K."/>
            <person name="Lindquist E.A."/>
            <person name="Lipzen A."/>
            <person name="Lundell T."/>
            <person name="Morin E."/>
            <person name="Murat C."/>
            <person name="Riley R."/>
            <person name="Ohm R."/>
            <person name="Sun H."/>
            <person name="Tunlid A."/>
            <person name="Henrissat B."/>
            <person name="Grigoriev I.V."/>
            <person name="Hibbett D.S."/>
            <person name="Martin F."/>
        </authorList>
    </citation>
    <scope>NUCLEOTIDE SEQUENCE [LARGE SCALE GENOMIC DNA]</scope>
    <source>
        <strain evidence="3">UH-Slu-Lm8-n1</strain>
    </source>
</reference>
<evidence type="ECO:0000313" key="2">
    <source>
        <dbReference type="EMBL" id="KIK34598.1"/>
    </source>
</evidence>
<feature type="region of interest" description="Disordered" evidence="1">
    <location>
        <begin position="606"/>
        <end position="631"/>
    </location>
</feature>
<feature type="region of interest" description="Disordered" evidence="1">
    <location>
        <begin position="712"/>
        <end position="736"/>
    </location>
</feature>
<dbReference type="AlphaFoldDB" id="A0A0D0ARK8"/>
<dbReference type="STRING" id="930992.A0A0D0ARK8"/>
<feature type="compositionally biased region" description="Polar residues" evidence="1">
    <location>
        <begin position="713"/>
        <end position="727"/>
    </location>
</feature>
<dbReference type="Proteomes" id="UP000054485">
    <property type="component" value="Unassembled WGS sequence"/>
</dbReference>
<dbReference type="EMBL" id="KN835729">
    <property type="protein sequence ID" value="KIK34598.1"/>
    <property type="molecule type" value="Genomic_DNA"/>
</dbReference>
<dbReference type="OrthoDB" id="2672259at2759"/>
<dbReference type="InParanoid" id="A0A0D0ARK8"/>
<gene>
    <name evidence="2" type="ORF">CY34DRAFT_38680</name>
</gene>
<keyword evidence="3" id="KW-1185">Reference proteome</keyword>
<sequence>VQRIVLTLRDTLQTAFNSFGICRIYPRRPSFEPDRFIASSLLAKSCPIIDQGPHSQVLPPPYPFPNMSVYRLMAWMNSGSRHKSETEVQRLVQEVVQAEDFDVKHFEEFSVKRNLRELDRDHGENIIFPDDWIEADVTIHIPTKSREDEPQKYTIPGFHYCPLVGVIRAAFSDIQAGAFHLMPFKRLWRDPLHDRQERVYDELYASDAWLEAQDDLQKLPKEPGCSLERVIAGLMLFSDATHLANFGTAKAWPLYLYFGNLTKYVRSSPQSGACHLVGFLPFLPDNIKDMLSKLSRISKTGMAALHTHCRRELFHACWDILLDEEFLDAYRHGIVLKCPDGVMRRIFPRIFTYSADYPEKVLIATIKDMGLCACPRCLTPKSMFGLLGLLQDMKSRMTNLRVYTMAKVVQAREYIYKGGNTVDGSKVEHTLGEGSWIPTINQFANKLGMLGLDPFRMLVVDFMHECELGTWKALFTHLIQLLYALPGGNQLVATLDSRFRQVPTFGNGVIRKFANNTSEMKRLAARDFEDILQCSIAVFEGLFPAEHDAVVQSLLYRFAQWHALAKLRIQSDSTLTFLDETFKTLSQKLRRFQRDTCAAFNAKELPKEKAARQRRNTQRSEPNTIPTESSQPRVKKFNLGTYKFHAMGDYVRSIRFFGTTDSFTTQMGELAHRAVKAFYPLTSKLDTPAQLAKHERRRRVLRRVAEAGCISSADRQSPVDASNSISSDQHHNIADNRSNPVNIFKFVRDNHDDPAVKHFIPKLKDHILFRLRELDISYCDHTFTDEERNTVIIPNNTIYSLQTMQVHYITYDLRREYDTVNPRTHADVMVLSGETKPSHPYWYARVLGIYQVETWLTNANVRQPVKQHLDVLWVRWLAPPQNYQCGLNQARLPKVAFVEESDSDAFGFLDPSQVIRGAHLIPAFASERGTSALRYGKSLARPGEELDDWEEHYVGIFVDRDMFMRYTSFGIGH</sequence>
<protein>
    <submittedName>
        <fullName evidence="2">Unplaced genomic scaffold CY34scaffold_598, whole genome shotgun sequence</fullName>
    </submittedName>
</protein>
<organism evidence="2 3">
    <name type="scientific">Suillus luteus UH-Slu-Lm8-n1</name>
    <dbReference type="NCBI Taxonomy" id="930992"/>
    <lineage>
        <taxon>Eukaryota</taxon>
        <taxon>Fungi</taxon>
        <taxon>Dikarya</taxon>
        <taxon>Basidiomycota</taxon>
        <taxon>Agaricomycotina</taxon>
        <taxon>Agaricomycetes</taxon>
        <taxon>Agaricomycetidae</taxon>
        <taxon>Boletales</taxon>
        <taxon>Suillineae</taxon>
        <taxon>Suillaceae</taxon>
        <taxon>Suillus</taxon>
    </lineage>
</organism>
<dbReference type="InterPro" id="IPR041078">
    <property type="entry name" value="Plavaka"/>
</dbReference>
<feature type="non-terminal residue" evidence="2">
    <location>
        <position position="1"/>
    </location>
</feature>
<accession>A0A0D0ARK8</accession>
<evidence type="ECO:0000313" key="3">
    <source>
        <dbReference type="Proteomes" id="UP000054485"/>
    </source>
</evidence>
<dbReference type="Pfam" id="PF18759">
    <property type="entry name" value="Plavaka"/>
    <property type="match status" value="1"/>
</dbReference>
<feature type="compositionally biased region" description="Polar residues" evidence="1">
    <location>
        <begin position="619"/>
        <end position="631"/>
    </location>
</feature>
<evidence type="ECO:0000256" key="1">
    <source>
        <dbReference type="SAM" id="MobiDB-lite"/>
    </source>
</evidence>